<evidence type="ECO:0000256" key="4">
    <source>
        <dbReference type="ARBA" id="ARBA00023098"/>
    </source>
</evidence>
<evidence type="ECO:0000313" key="6">
    <source>
        <dbReference type="Proteomes" id="UP000002668"/>
    </source>
</evidence>
<dbReference type="Gene3D" id="3.40.50.1820">
    <property type="entry name" value="alpha/beta hydrolase"/>
    <property type="match status" value="1"/>
</dbReference>
<dbReference type="HOGENOM" id="CLU_765197_0_0_1"/>
<evidence type="ECO:0000313" key="5">
    <source>
        <dbReference type="EMBL" id="CBX97776.1"/>
    </source>
</evidence>
<name>E5A2I0_LEPMJ</name>
<sequence>MVVIRLPNQDYIFPKNNPKDTAPNNERGIDTELRSAQIELRLSELEEAYRVLEIICAGDGEKIARQNRRCEGFVGGSSRGLKGINWQRWKGRFHVDKMILAGHSFGAATVVEALRHTARFRNVQAGIIYDIWGAPIKPPAEDPKHRINLPLLSISSEAFMYWEKNWNAVMSLMEEASEHGAPSYLFTVRGSVHISQSDFSIMYRHLTSFLMKATVHPQRAIDLNISTSLEFLRLVIPSAGGGKAIIDRCMTDEKILETPVLEVMPTDHRPDDEWIAARLRVEHEFRKRVASSVQRKLKRKKNGNAGVYSTSDEMWCHFKPTEEDLKRWIEVEDKGANRRDDSYAQSRRHTESYWRKTCDGCN</sequence>
<dbReference type="AlphaFoldDB" id="E5A2I0"/>
<dbReference type="SUPFAM" id="SSF53474">
    <property type="entry name" value="alpha/beta-Hydrolases"/>
    <property type="match status" value="1"/>
</dbReference>
<keyword evidence="6" id="KW-1185">Reference proteome</keyword>
<dbReference type="InterPro" id="IPR029058">
    <property type="entry name" value="AB_hydrolase_fold"/>
</dbReference>
<dbReference type="OrthoDB" id="2363873at2759"/>
<dbReference type="GO" id="GO:0003847">
    <property type="term" value="F:1-alkyl-2-acetylglycerophosphocholine esterase activity"/>
    <property type="evidence" value="ECO:0007669"/>
    <property type="project" value="UniProtKB-EC"/>
</dbReference>
<accession>E5A2I0</accession>
<keyword evidence="4" id="KW-0443">Lipid metabolism</keyword>
<organism evidence="6">
    <name type="scientific">Leptosphaeria maculans (strain JN3 / isolate v23.1.3 / race Av1-4-5-6-7-8)</name>
    <name type="common">Blackleg fungus</name>
    <name type="synonym">Phoma lingam</name>
    <dbReference type="NCBI Taxonomy" id="985895"/>
    <lineage>
        <taxon>Eukaryota</taxon>
        <taxon>Fungi</taxon>
        <taxon>Dikarya</taxon>
        <taxon>Ascomycota</taxon>
        <taxon>Pezizomycotina</taxon>
        <taxon>Dothideomycetes</taxon>
        <taxon>Pleosporomycetidae</taxon>
        <taxon>Pleosporales</taxon>
        <taxon>Pleosporineae</taxon>
        <taxon>Leptosphaeriaceae</taxon>
        <taxon>Plenodomus</taxon>
        <taxon>Plenodomus lingam/Leptosphaeria maculans species complex</taxon>
    </lineage>
</organism>
<reference evidence="6" key="1">
    <citation type="journal article" date="2011" name="Nat. Commun.">
        <title>Effector diversification within compartments of the Leptosphaeria maculans genome affected by Repeat-Induced Point mutations.</title>
        <authorList>
            <person name="Rouxel T."/>
            <person name="Grandaubert J."/>
            <person name="Hane J.K."/>
            <person name="Hoede C."/>
            <person name="van de Wouw A.P."/>
            <person name="Couloux A."/>
            <person name="Dominguez V."/>
            <person name="Anthouard V."/>
            <person name="Bally P."/>
            <person name="Bourras S."/>
            <person name="Cozijnsen A.J."/>
            <person name="Ciuffetti L.M."/>
            <person name="Degrave A."/>
            <person name="Dilmaghani A."/>
            <person name="Duret L."/>
            <person name="Fudal I."/>
            <person name="Goodwin S.B."/>
            <person name="Gout L."/>
            <person name="Glaser N."/>
            <person name="Linglin J."/>
            <person name="Kema G.H.J."/>
            <person name="Lapalu N."/>
            <person name="Lawrence C.B."/>
            <person name="May K."/>
            <person name="Meyer M."/>
            <person name="Ollivier B."/>
            <person name="Poulain J."/>
            <person name="Schoch C.L."/>
            <person name="Simon A."/>
            <person name="Spatafora J.W."/>
            <person name="Stachowiak A."/>
            <person name="Turgeon B.G."/>
            <person name="Tyler B.M."/>
            <person name="Vincent D."/>
            <person name="Weissenbach J."/>
            <person name="Amselem J."/>
            <person name="Quesneville H."/>
            <person name="Oliver R.P."/>
            <person name="Wincker P."/>
            <person name="Balesdent M.-H."/>
            <person name="Howlett B.J."/>
        </authorList>
    </citation>
    <scope>NUCLEOTIDE SEQUENCE [LARGE SCALE GENOMIC DNA]</scope>
    <source>
        <strain evidence="6">JN3 / isolate v23.1.3 / race Av1-4-5-6-7-8</strain>
    </source>
</reference>
<protein>
    <recommendedName>
        <fullName evidence="1">1-alkyl-2-acetylglycerophosphocholine esterase</fullName>
        <ecNumber evidence="1">3.1.1.47</ecNumber>
    </recommendedName>
</protein>
<dbReference type="Proteomes" id="UP000002668">
    <property type="component" value="Genome"/>
</dbReference>
<dbReference type="PANTHER" id="PTHR10272">
    <property type="entry name" value="PLATELET-ACTIVATING FACTOR ACETYLHYDROLASE"/>
    <property type="match status" value="1"/>
</dbReference>
<dbReference type="EC" id="3.1.1.47" evidence="1"/>
<keyword evidence="3" id="KW-0442">Lipid degradation</keyword>
<dbReference type="STRING" id="985895.E5A2I0"/>
<keyword evidence="2" id="KW-0378">Hydrolase</keyword>
<dbReference type="Pfam" id="PF03403">
    <property type="entry name" value="PAF-AH_p_II"/>
    <property type="match status" value="1"/>
</dbReference>
<dbReference type="InParanoid" id="E5A2I0"/>
<dbReference type="VEuPathDB" id="FungiDB:LEMA_P091850.1"/>
<dbReference type="GO" id="GO:0016042">
    <property type="term" value="P:lipid catabolic process"/>
    <property type="evidence" value="ECO:0007669"/>
    <property type="project" value="UniProtKB-KW"/>
</dbReference>
<evidence type="ECO:0000256" key="3">
    <source>
        <dbReference type="ARBA" id="ARBA00022963"/>
    </source>
</evidence>
<dbReference type="PANTHER" id="PTHR10272:SF0">
    <property type="entry name" value="PLATELET-ACTIVATING FACTOR ACETYLHYDROLASE"/>
    <property type="match status" value="1"/>
</dbReference>
<dbReference type="eggNOG" id="KOG3847">
    <property type="taxonomic scope" value="Eukaryota"/>
</dbReference>
<gene>
    <name evidence="5" type="ORF">LEMA_P091850.1</name>
</gene>
<proteinExistence type="predicted"/>
<evidence type="ECO:0000256" key="2">
    <source>
        <dbReference type="ARBA" id="ARBA00022801"/>
    </source>
</evidence>
<evidence type="ECO:0000256" key="1">
    <source>
        <dbReference type="ARBA" id="ARBA00013201"/>
    </source>
</evidence>
<dbReference type="EMBL" id="FP929132">
    <property type="protein sequence ID" value="CBX97776.1"/>
    <property type="molecule type" value="Genomic_DNA"/>
</dbReference>